<dbReference type="AlphaFoldDB" id="A0A9P0FS10"/>
<evidence type="ECO:0000313" key="4">
    <source>
        <dbReference type="Proteomes" id="UP001154078"/>
    </source>
</evidence>
<protein>
    <submittedName>
        <fullName evidence="3">Uncharacterized protein</fullName>
    </submittedName>
</protein>
<dbReference type="OrthoDB" id="6628918at2759"/>
<evidence type="ECO:0000313" key="3">
    <source>
        <dbReference type="EMBL" id="CAH0564769.1"/>
    </source>
</evidence>
<dbReference type="EMBL" id="OV121140">
    <property type="protein sequence ID" value="CAH0564769.1"/>
    <property type="molecule type" value="Genomic_DNA"/>
</dbReference>
<proteinExistence type="predicted"/>
<accession>A0A9P0FS10</accession>
<feature type="transmembrane region" description="Helical" evidence="2">
    <location>
        <begin position="65"/>
        <end position="88"/>
    </location>
</feature>
<feature type="compositionally biased region" description="Basic residues" evidence="1">
    <location>
        <begin position="12"/>
        <end position="24"/>
    </location>
</feature>
<keyword evidence="4" id="KW-1185">Reference proteome</keyword>
<keyword evidence="2" id="KW-0472">Membrane</keyword>
<organism evidence="3 4">
    <name type="scientific">Brassicogethes aeneus</name>
    <name type="common">Rape pollen beetle</name>
    <name type="synonym">Meligethes aeneus</name>
    <dbReference type="NCBI Taxonomy" id="1431903"/>
    <lineage>
        <taxon>Eukaryota</taxon>
        <taxon>Metazoa</taxon>
        <taxon>Ecdysozoa</taxon>
        <taxon>Arthropoda</taxon>
        <taxon>Hexapoda</taxon>
        <taxon>Insecta</taxon>
        <taxon>Pterygota</taxon>
        <taxon>Neoptera</taxon>
        <taxon>Endopterygota</taxon>
        <taxon>Coleoptera</taxon>
        <taxon>Polyphaga</taxon>
        <taxon>Cucujiformia</taxon>
        <taxon>Nitidulidae</taxon>
        <taxon>Meligethinae</taxon>
        <taxon>Brassicogethes</taxon>
    </lineage>
</organism>
<feature type="transmembrane region" description="Helical" evidence="2">
    <location>
        <begin position="100"/>
        <end position="123"/>
    </location>
</feature>
<feature type="compositionally biased region" description="Basic and acidic residues" evidence="1">
    <location>
        <begin position="175"/>
        <end position="185"/>
    </location>
</feature>
<feature type="region of interest" description="Disordered" evidence="1">
    <location>
        <begin position="1"/>
        <end position="53"/>
    </location>
</feature>
<keyword evidence="2" id="KW-1133">Transmembrane helix</keyword>
<reference evidence="3" key="1">
    <citation type="submission" date="2021-12" db="EMBL/GenBank/DDBJ databases">
        <authorList>
            <person name="King R."/>
        </authorList>
    </citation>
    <scope>NUCLEOTIDE SEQUENCE</scope>
</reference>
<evidence type="ECO:0000256" key="2">
    <source>
        <dbReference type="SAM" id="Phobius"/>
    </source>
</evidence>
<name>A0A9P0FS10_BRAAE</name>
<keyword evidence="2" id="KW-0812">Transmembrane</keyword>
<feature type="region of interest" description="Disordered" evidence="1">
    <location>
        <begin position="166"/>
        <end position="185"/>
    </location>
</feature>
<dbReference type="Proteomes" id="UP001154078">
    <property type="component" value="Chromosome 9"/>
</dbReference>
<gene>
    <name evidence="3" type="ORF">MELIAE_LOCUS13239</name>
</gene>
<evidence type="ECO:0000256" key="1">
    <source>
        <dbReference type="SAM" id="MobiDB-lite"/>
    </source>
</evidence>
<sequence>MIGAMPAVAVRHERRKGQEKRSKRPSQLFIGGHWLPPNSPSPTPSPGTNEDGTERMPEIYICGKVSALQLIVGSILLGAIVLIVGLVQLVPNAADADHRYIFIGAGTILLIVGFLLTAVRCFCMHCKPRGSRVVVEDPPPPIDAVHSIDVLVQRRDTQITSPSELDALIGQGNHGNEKEQLNHDT</sequence>